<reference evidence="6" key="1">
    <citation type="submission" date="2025-08" db="UniProtKB">
        <authorList>
            <consortium name="RefSeq"/>
        </authorList>
    </citation>
    <scope>IDENTIFICATION</scope>
    <source>
        <tissue evidence="6">Spleen</tissue>
    </source>
</reference>
<comment type="similarity">
    <text evidence="2">Belongs to the IL-17 family.</text>
</comment>
<dbReference type="FunCoup" id="A0A6P5K4V3">
    <property type="interactions" value="357"/>
</dbReference>
<evidence type="ECO:0000256" key="2">
    <source>
        <dbReference type="ARBA" id="ARBA00007236"/>
    </source>
</evidence>
<keyword evidence="5" id="KW-1185">Reference proteome</keyword>
<comment type="subcellular location">
    <subcellularLocation>
        <location evidence="1">Secreted</location>
    </subcellularLocation>
</comment>
<dbReference type="GO" id="GO:0005125">
    <property type="term" value="F:cytokine activity"/>
    <property type="evidence" value="ECO:0007669"/>
    <property type="project" value="InterPro"/>
</dbReference>
<evidence type="ECO:0000313" key="5">
    <source>
        <dbReference type="Proteomes" id="UP000515140"/>
    </source>
</evidence>
<accession>A0A6P5K4V3</accession>
<evidence type="ECO:0000256" key="3">
    <source>
        <dbReference type="ARBA" id="ARBA00022525"/>
    </source>
</evidence>
<dbReference type="AlphaFoldDB" id="A0A6P5K4V3"/>
<proteinExistence type="inferred from homology"/>
<dbReference type="Proteomes" id="UP000515140">
    <property type="component" value="Unplaced"/>
</dbReference>
<dbReference type="InParanoid" id="A0A6P5K4V3"/>
<name>A0A6P5K4V3_PHACI</name>
<dbReference type="SUPFAM" id="SSF57501">
    <property type="entry name" value="Cystine-knot cytokines"/>
    <property type="match status" value="1"/>
</dbReference>
<dbReference type="GO" id="GO:0005576">
    <property type="term" value="C:extracellular region"/>
    <property type="evidence" value="ECO:0007669"/>
    <property type="project" value="UniProtKB-SubCell"/>
</dbReference>
<evidence type="ECO:0000256" key="4">
    <source>
        <dbReference type="ARBA" id="ARBA00022729"/>
    </source>
</evidence>
<dbReference type="InterPro" id="IPR010345">
    <property type="entry name" value="IL-17_fam"/>
</dbReference>
<organism evidence="5 6">
    <name type="scientific">Phascolarctos cinereus</name>
    <name type="common">Koala</name>
    <dbReference type="NCBI Taxonomy" id="38626"/>
    <lineage>
        <taxon>Eukaryota</taxon>
        <taxon>Metazoa</taxon>
        <taxon>Chordata</taxon>
        <taxon>Craniata</taxon>
        <taxon>Vertebrata</taxon>
        <taxon>Euteleostomi</taxon>
        <taxon>Mammalia</taxon>
        <taxon>Metatheria</taxon>
        <taxon>Diprotodontia</taxon>
        <taxon>Phascolarctidae</taxon>
        <taxon>Phascolarctos</taxon>
    </lineage>
</organism>
<dbReference type="KEGG" id="pcw:110206847"/>
<evidence type="ECO:0000256" key="1">
    <source>
        <dbReference type="ARBA" id="ARBA00004613"/>
    </source>
</evidence>
<dbReference type="GeneID" id="110206847"/>
<keyword evidence="4" id="KW-0732">Signal</keyword>
<dbReference type="RefSeq" id="XP_020840042.1">
    <property type="nucleotide sequence ID" value="XM_020984383.1"/>
</dbReference>
<dbReference type="CTD" id="64806"/>
<evidence type="ECO:0000313" key="6">
    <source>
        <dbReference type="RefSeq" id="XP_020840042.1"/>
    </source>
</evidence>
<protein>
    <submittedName>
        <fullName evidence="6">Interleukin-25</fullName>
    </submittedName>
</protein>
<gene>
    <name evidence="6" type="primary">IL25</name>
</gene>
<dbReference type="Pfam" id="PF06083">
    <property type="entry name" value="IL17"/>
    <property type="match status" value="1"/>
</dbReference>
<dbReference type="InterPro" id="IPR029034">
    <property type="entry name" value="Cystine-knot_cytokine"/>
</dbReference>
<sequence length="210" mass="24096">MEQESQVPPQRDGDPCFKFLVEPPEASEIPMEMEALLIGILVVATGTQALNLRFRRDCNHHHRCCCSKEQDLSEMLLSWNSMPSVPLEVSRNLQLPNVKVPEPAQCRASREGPLNSRAISPWSYELDRDENRLPQDLYHARCLCPHCISLNTGHMDHRGNSELLWYNQTVFYRRQCHGHGEQPGSDCYYLERKVYPVSFACVCVLPQIMA</sequence>
<dbReference type="Gene3D" id="2.10.90.10">
    <property type="entry name" value="Cystine-knot cytokines"/>
    <property type="match status" value="1"/>
</dbReference>
<keyword evidence="3" id="KW-0964">Secreted</keyword>